<dbReference type="GO" id="GO:0004523">
    <property type="term" value="F:RNA-DNA hybrid ribonuclease activity"/>
    <property type="evidence" value="ECO:0007669"/>
    <property type="project" value="InterPro"/>
</dbReference>
<keyword evidence="4" id="KW-1185">Reference proteome</keyword>
<dbReference type="SUPFAM" id="SSF53098">
    <property type="entry name" value="Ribonuclease H-like"/>
    <property type="match status" value="1"/>
</dbReference>
<dbReference type="GO" id="GO:0003676">
    <property type="term" value="F:nucleic acid binding"/>
    <property type="evidence" value="ECO:0007669"/>
    <property type="project" value="InterPro"/>
</dbReference>
<dbReference type="Pfam" id="PF13456">
    <property type="entry name" value="RVT_3"/>
    <property type="match status" value="1"/>
</dbReference>
<evidence type="ECO:0000313" key="3">
    <source>
        <dbReference type="EMBL" id="MBA0613199.1"/>
    </source>
</evidence>
<feature type="domain" description="RNase H type-1" evidence="2">
    <location>
        <begin position="594"/>
        <end position="702"/>
    </location>
</feature>
<dbReference type="PANTHER" id="PTHR47074">
    <property type="entry name" value="BNAC02G40300D PROTEIN"/>
    <property type="match status" value="1"/>
</dbReference>
<feature type="region of interest" description="Disordered" evidence="1">
    <location>
        <begin position="133"/>
        <end position="156"/>
    </location>
</feature>
<dbReference type="PANTHER" id="PTHR47074:SF48">
    <property type="entry name" value="POLYNUCLEOTIDYL TRANSFERASE, RIBONUCLEASE H-LIKE SUPERFAMILY PROTEIN"/>
    <property type="match status" value="1"/>
</dbReference>
<dbReference type="InterPro" id="IPR052929">
    <property type="entry name" value="RNase_H-like_EbsB-rel"/>
</dbReference>
<dbReference type="Proteomes" id="UP000593561">
    <property type="component" value="Unassembled WGS sequence"/>
</dbReference>
<sequence length="730" mass="84490">WDKDGGWTEYIRIGVKIDVLRPFNGLFTYLEMRGPKLYVPLSMKGFPLSATFAVSLDRLHKDVLERRNTLKRPNEIKILEKKTNSSKENNGNKGRNEAENNITILKGKEKVRVGEEELESYFSMEKCPIRSTSDGEGKMKCKQKRTKGRNRENIEESPTRMVRKKLVDNFSPCKAVAGDQNLAIVRELKKLLVVNNPDVVFLCETKMHSMNFTRVRNICWMSGCLDVNSEVVVEGNNSLRFMGFYDHVDLNLRNSSWDILRTMGSSVREDWIVGGDFNAIINEAEKAWGRRKSRVTMDEFREVMEELTLIGIKTNKGCSNEINITEKFERVREVLGLWQYRRYRRMKNCIHKLATSRLKKNKIERLKDLNSNCVSETNEIFRGSVTQNVNNKLARQIMDDEILEAFNQMYPHKAPGIDDPLFAYALSVFHAPRGTLEHMQSRICQMWWACKDKGRGWAMLAWDKVCLPKGMRGLALETYVFLTWLSLVDERDYPRCGASVETLLHALKDYPTTRAILTLGGLDGRLLDKDYLYYVDWLEDVMHRARTLFHDFWIHNLVNKPVLPLNPIIKKWEKPLCGSVKINVDATILNKKIVFGVIIRDFDGFVLGRGIGFKDELMTTEWAELYAFEEGLKLVRSLNIDNAIFKTDCASLVNRFKKCKDDITIIGHRINEIYKTLEMFTTAGVNWANLSCKNVADFICKYSILNTYNMLFGMDYPRDIHDIVFCDSFN</sequence>
<gene>
    <name evidence="3" type="ORF">Godav_013685</name>
</gene>
<feature type="non-terminal residue" evidence="3">
    <location>
        <position position="730"/>
    </location>
</feature>
<dbReference type="InterPro" id="IPR036397">
    <property type="entry name" value="RNaseH_sf"/>
</dbReference>
<reference evidence="3 4" key="1">
    <citation type="journal article" date="2019" name="Genome Biol. Evol.">
        <title>Insights into the evolution of the New World diploid cottons (Gossypium, subgenus Houzingenia) based on genome sequencing.</title>
        <authorList>
            <person name="Grover C.E."/>
            <person name="Arick M.A. 2nd"/>
            <person name="Thrash A."/>
            <person name="Conover J.L."/>
            <person name="Sanders W.S."/>
            <person name="Peterson D.G."/>
            <person name="Frelichowski J.E."/>
            <person name="Scheffler J.A."/>
            <person name="Scheffler B.E."/>
            <person name="Wendel J.F."/>
        </authorList>
    </citation>
    <scope>NUCLEOTIDE SEQUENCE [LARGE SCALE GENOMIC DNA]</scope>
    <source>
        <strain evidence="3">27</strain>
        <tissue evidence="3">Leaf</tissue>
    </source>
</reference>
<proteinExistence type="predicted"/>
<dbReference type="Gene3D" id="3.60.10.10">
    <property type="entry name" value="Endonuclease/exonuclease/phosphatase"/>
    <property type="match status" value="1"/>
</dbReference>
<dbReference type="CDD" id="cd06222">
    <property type="entry name" value="RNase_H_like"/>
    <property type="match status" value="1"/>
</dbReference>
<feature type="region of interest" description="Disordered" evidence="1">
    <location>
        <begin position="75"/>
        <end position="98"/>
    </location>
</feature>
<name>A0A7J8RH70_GOSDV</name>
<feature type="compositionally biased region" description="Basic and acidic residues" evidence="1">
    <location>
        <begin position="75"/>
        <end position="85"/>
    </location>
</feature>
<evidence type="ECO:0000256" key="1">
    <source>
        <dbReference type="SAM" id="MobiDB-lite"/>
    </source>
</evidence>
<dbReference type="EMBL" id="JABFAC010000005">
    <property type="protein sequence ID" value="MBA0613199.1"/>
    <property type="molecule type" value="Genomic_DNA"/>
</dbReference>
<organism evidence="3 4">
    <name type="scientific">Gossypium davidsonii</name>
    <name type="common">Davidson's cotton</name>
    <name type="synonym">Gossypium klotzschianum subsp. davidsonii</name>
    <dbReference type="NCBI Taxonomy" id="34287"/>
    <lineage>
        <taxon>Eukaryota</taxon>
        <taxon>Viridiplantae</taxon>
        <taxon>Streptophyta</taxon>
        <taxon>Embryophyta</taxon>
        <taxon>Tracheophyta</taxon>
        <taxon>Spermatophyta</taxon>
        <taxon>Magnoliopsida</taxon>
        <taxon>eudicotyledons</taxon>
        <taxon>Gunneridae</taxon>
        <taxon>Pentapetalae</taxon>
        <taxon>rosids</taxon>
        <taxon>malvids</taxon>
        <taxon>Malvales</taxon>
        <taxon>Malvaceae</taxon>
        <taxon>Malvoideae</taxon>
        <taxon>Gossypium</taxon>
    </lineage>
</organism>
<dbReference type="InterPro" id="IPR044730">
    <property type="entry name" value="RNase_H-like_dom_plant"/>
</dbReference>
<protein>
    <recommendedName>
        <fullName evidence="2">RNase H type-1 domain-containing protein</fullName>
    </recommendedName>
</protein>
<evidence type="ECO:0000259" key="2">
    <source>
        <dbReference type="Pfam" id="PF13456"/>
    </source>
</evidence>
<dbReference type="AlphaFoldDB" id="A0A7J8RH70"/>
<comment type="caution">
    <text evidence="3">The sequence shown here is derived from an EMBL/GenBank/DDBJ whole genome shotgun (WGS) entry which is preliminary data.</text>
</comment>
<dbReference type="InterPro" id="IPR036691">
    <property type="entry name" value="Endo/exonu/phosph_ase_sf"/>
</dbReference>
<feature type="compositionally biased region" description="Polar residues" evidence="1">
    <location>
        <begin position="86"/>
        <end position="98"/>
    </location>
</feature>
<dbReference type="InterPro" id="IPR002156">
    <property type="entry name" value="RNaseH_domain"/>
</dbReference>
<dbReference type="InterPro" id="IPR012337">
    <property type="entry name" value="RNaseH-like_sf"/>
</dbReference>
<evidence type="ECO:0000313" key="4">
    <source>
        <dbReference type="Proteomes" id="UP000593561"/>
    </source>
</evidence>
<dbReference type="SUPFAM" id="SSF56219">
    <property type="entry name" value="DNase I-like"/>
    <property type="match status" value="1"/>
</dbReference>
<dbReference type="Gene3D" id="3.30.420.10">
    <property type="entry name" value="Ribonuclease H-like superfamily/Ribonuclease H"/>
    <property type="match status" value="1"/>
</dbReference>
<accession>A0A7J8RH70</accession>